<evidence type="ECO:0000313" key="3">
    <source>
        <dbReference type="Proteomes" id="UP000809273"/>
    </source>
</evidence>
<sequence>MKKIAILFFTFMLVFAFSFSALAADVAADIAEADTLYDKGDVASYKAAAKLMEPYIGKNEDATWRYARATYSTAVRLTDAATQEKMFEKAYKAVEPYFNNGSKNIGTNYWFALCAGKYGKIKGVVKTLFLVKPMKNACKEVIKQNPGYEDGAALTILGAIEYEVPGGDKKLTIDYCTKALKYDPNAIVPNMYLARAYYKMKEYPKAKERLEHVLNNCKAVTKDEKKDMEEAKELLEKVKEKMS</sequence>
<organism evidence="2 3">
    <name type="scientific">Candidatus Zymogenus saltonus</name>
    <dbReference type="NCBI Taxonomy" id="2844893"/>
    <lineage>
        <taxon>Bacteria</taxon>
        <taxon>Deltaproteobacteria</taxon>
        <taxon>Candidatus Zymogenia</taxon>
        <taxon>Candidatus Zymogeniales</taxon>
        <taxon>Candidatus Zymogenaceae</taxon>
        <taxon>Candidatus Zymogenus</taxon>
    </lineage>
</organism>
<evidence type="ECO:0008006" key="4">
    <source>
        <dbReference type="Google" id="ProtNLM"/>
    </source>
</evidence>
<dbReference type="Gene3D" id="1.25.40.10">
    <property type="entry name" value="Tetratricopeptide repeat domain"/>
    <property type="match status" value="1"/>
</dbReference>
<reference evidence="2" key="1">
    <citation type="journal article" date="2021" name="Environ. Microbiol.">
        <title>Genomic characterization of three novel Desulfobacterota classes expand the metabolic and phylogenetic diversity of the phylum.</title>
        <authorList>
            <person name="Murphy C.L."/>
            <person name="Biggerstaff J."/>
            <person name="Eichhorn A."/>
            <person name="Ewing E."/>
            <person name="Shahan R."/>
            <person name="Soriano D."/>
            <person name="Stewart S."/>
            <person name="VanMol K."/>
            <person name="Walker R."/>
            <person name="Walters P."/>
            <person name="Elshahed M.S."/>
            <person name="Youssef N.H."/>
        </authorList>
    </citation>
    <scope>NUCLEOTIDE SEQUENCE</scope>
    <source>
        <strain evidence="2">Zod_Metabat.24</strain>
    </source>
</reference>
<feature type="chain" id="PRO_5039105189" description="Tetratricopeptide repeat protein" evidence="1">
    <location>
        <begin position="24"/>
        <end position="243"/>
    </location>
</feature>
<dbReference type="Pfam" id="PF14559">
    <property type="entry name" value="TPR_19"/>
    <property type="match status" value="1"/>
</dbReference>
<evidence type="ECO:0000313" key="2">
    <source>
        <dbReference type="EMBL" id="MBN1572903.1"/>
    </source>
</evidence>
<accession>A0A9D8KE94</accession>
<dbReference type="SUPFAM" id="SSF48452">
    <property type="entry name" value="TPR-like"/>
    <property type="match status" value="1"/>
</dbReference>
<proteinExistence type="predicted"/>
<dbReference type="InterPro" id="IPR011990">
    <property type="entry name" value="TPR-like_helical_dom_sf"/>
</dbReference>
<dbReference type="AlphaFoldDB" id="A0A9D8KE94"/>
<name>A0A9D8KE94_9DELT</name>
<keyword evidence="1" id="KW-0732">Signal</keyword>
<feature type="signal peptide" evidence="1">
    <location>
        <begin position="1"/>
        <end position="23"/>
    </location>
</feature>
<dbReference type="Proteomes" id="UP000809273">
    <property type="component" value="Unassembled WGS sequence"/>
</dbReference>
<protein>
    <recommendedName>
        <fullName evidence="4">Tetratricopeptide repeat protein</fullName>
    </recommendedName>
</protein>
<dbReference type="EMBL" id="JAFGIX010000032">
    <property type="protein sequence ID" value="MBN1572903.1"/>
    <property type="molecule type" value="Genomic_DNA"/>
</dbReference>
<comment type="caution">
    <text evidence="2">The sequence shown here is derived from an EMBL/GenBank/DDBJ whole genome shotgun (WGS) entry which is preliminary data.</text>
</comment>
<reference evidence="2" key="2">
    <citation type="submission" date="2021-01" db="EMBL/GenBank/DDBJ databases">
        <authorList>
            <person name="Hahn C.R."/>
            <person name="Youssef N.H."/>
            <person name="Elshahed M."/>
        </authorList>
    </citation>
    <scope>NUCLEOTIDE SEQUENCE</scope>
    <source>
        <strain evidence="2">Zod_Metabat.24</strain>
    </source>
</reference>
<gene>
    <name evidence="2" type="ORF">JW984_06855</name>
</gene>
<evidence type="ECO:0000256" key="1">
    <source>
        <dbReference type="SAM" id="SignalP"/>
    </source>
</evidence>